<name>A0A803N7G9_CHEQI</name>
<feature type="compositionally biased region" description="Basic and acidic residues" evidence="1">
    <location>
        <begin position="415"/>
        <end position="425"/>
    </location>
</feature>
<dbReference type="AlphaFoldDB" id="A0A803N7G9"/>
<dbReference type="Gramene" id="AUR62041723-RA">
    <property type="protein sequence ID" value="AUR62041723-RA:cds"/>
    <property type="gene ID" value="AUR62041723"/>
</dbReference>
<feature type="compositionally biased region" description="Polar residues" evidence="1">
    <location>
        <begin position="491"/>
        <end position="504"/>
    </location>
</feature>
<evidence type="ECO:0000313" key="3">
    <source>
        <dbReference type="Proteomes" id="UP000596660"/>
    </source>
</evidence>
<protein>
    <submittedName>
        <fullName evidence="2">Uncharacterized protein</fullName>
    </submittedName>
</protein>
<feature type="region of interest" description="Disordered" evidence="1">
    <location>
        <begin position="387"/>
        <end position="457"/>
    </location>
</feature>
<dbReference type="Proteomes" id="UP000596660">
    <property type="component" value="Unplaced"/>
</dbReference>
<feature type="compositionally biased region" description="Polar residues" evidence="1">
    <location>
        <begin position="9"/>
        <end position="20"/>
    </location>
</feature>
<dbReference type="PANTHER" id="PTHR35504:SF1">
    <property type="entry name" value="PROTEIN EMBRYONIC FLOWER 1"/>
    <property type="match status" value="1"/>
</dbReference>
<evidence type="ECO:0000313" key="2">
    <source>
        <dbReference type="EnsemblPlants" id="AUR62041723-RA:cds"/>
    </source>
</evidence>
<feature type="compositionally biased region" description="Basic and acidic residues" evidence="1">
    <location>
        <begin position="435"/>
        <end position="447"/>
    </location>
</feature>
<feature type="region of interest" description="Disordered" evidence="1">
    <location>
        <begin position="626"/>
        <end position="666"/>
    </location>
</feature>
<feature type="region of interest" description="Disordered" evidence="1">
    <location>
        <begin position="1"/>
        <end position="39"/>
    </location>
</feature>
<feature type="compositionally biased region" description="Basic and acidic residues" evidence="1">
    <location>
        <begin position="752"/>
        <end position="764"/>
    </location>
</feature>
<dbReference type="InterPro" id="IPR034583">
    <property type="entry name" value="EMF1"/>
</dbReference>
<evidence type="ECO:0000256" key="1">
    <source>
        <dbReference type="SAM" id="MobiDB-lite"/>
    </source>
</evidence>
<dbReference type="EnsemblPlants" id="AUR62041723-RA">
    <property type="protein sequence ID" value="AUR62041723-RA:cds"/>
    <property type="gene ID" value="AUR62041723"/>
</dbReference>
<dbReference type="PANTHER" id="PTHR35504">
    <property type="entry name" value="PROTEIN EMBRYONIC FLOWER 1"/>
    <property type="match status" value="1"/>
</dbReference>
<feature type="compositionally biased region" description="Basic and acidic residues" evidence="1">
    <location>
        <begin position="1109"/>
        <end position="1128"/>
    </location>
</feature>
<keyword evidence="3" id="KW-1185">Reference proteome</keyword>
<feature type="region of interest" description="Disordered" evidence="1">
    <location>
        <begin position="1105"/>
        <end position="1149"/>
    </location>
</feature>
<feature type="compositionally biased region" description="Polar residues" evidence="1">
    <location>
        <begin position="632"/>
        <end position="653"/>
    </location>
</feature>
<feature type="compositionally biased region" description="Basic and acidic residues" evidence="1">
    <location>
        <begin position="565"/>
        <end position="574"/>
    </location>
</feature>
<feature type="compositionally biased region" description="Basic and acidic residues" evidence="1">
    <location>
        <begin position="476"/>
        <end position="490"/>
    </location>
</feature>
<dbReference type="OMA" id="SKEREWQ"/>
<reference evidence="2" key="2">
    <citation type="submission" date="2021-03" db="UniProtKB">
        <authorList>
            <consortium name="EnsemblPlants"/>
        </authorList>
    </citation>
    <scope>IDENTIFICATION</scope>
</reference>
<dbReference type="GO" id="GO:0009910">
    <property type="term" value="P:negative regulation of flower development"/>
    <property type="evidence" value="ECO:0007669"/>
    <property type="project" value="InterPro"/>
</dbReference>
<feature type="compositionally biased region" description="Basic and acidic residues" evidence="1">
    <location>
        <begin position="1140"/>
        <end position="1149"/>
    </location>
</feature>
<sequence length="1149" mass="125823">MASAVGELNPQSDSSLATKSTKPRAPMDVLPLNSPTAEKNDEVTANCSHFSIRGYVSEVRKRDPKLCYPFSLKDSTEPLSMELPPMIVPKFKWWKCVSCVPETGVDDKKAHETEENANTSVSLVGQFSKVNASSLRNAEANTSIDSNNNRNYSPFNVCADPKGKGKAHVEDEPTFPSAWKNGFLKDSSQENFRRTNGEIEVTLATSSKAVELGSRCNGDAVINDLQKGNRVEVFEAGPSQGYANHNGKYAIESCQVNTQASSEDRRAELATNDMGVEVAGLANGPINDRRVRVVNLPDLNECSGEPLCDENIEPMITNSGGEPLHDENIEPMVTNSGGEPPNDENIEPMITNSNNDVLCEDDDDYLGAERRKNPKVRFLSDLLGLNETQSSSRGRKKNPSVTNSLDENVKRKKVGSQDEGSKSIDIRVSNNGTKKVTETTEISKPDSEYAADSDDVSTEVISKALEKRRCKSRIPLQEKRNKKSKLDHDGSSSLSRQKIMSRSAGNGKGKSSEILPGKSDYSDQLIERSSVMTKKRGKLHQPRKEAGSVIPCKNRNTKDSAATQKDVDAEKISAQKDQISSENVYPFSRNYLIKRNCQACDLPGENGLSLSSSQAEPMLVDGSSLRKHQDNRNNVGEASVDSRTIDVSRTPHTGNPFDGNGERSIGAKTNLKGKQAMTPEAEEGSSLARDMRLQVTSSDVNQRAPTNEVRGRVHDIDINSIPTDDKVTEQGDTDEIPMDIVLLLAKNQHERKLGKLDDRKEKQHNPSPSGSSGRCIRDNGTNGSYGESWQKFGQPHFLSMQTPLATDARSSMVNGNAGHIPDLNRNSQSVPSCLPRENPVSARFLSLSQGQEHGPPYPTCDLTLNNWNGTINLGATQRYPPSFLQAVESYRLGPSAPRQNTTDASSVWPSVVTRSMPLGIANPQMIPQGSNALNKGKLHHQTSGSILNFNASAAASRGKQQSLNFSNGYSVGESSALPFSPSFQSDGSSIGRNNNAGFAGHIPLTLQGQRNMESSHFALQSGVLRPQRQQMDSPLQNGRDISVISRPSYVNPLQGMTDAAPNFLRRGNVRCEERAVAPIPERLVCRLNQNPSELSVEVMNDYMIGPSELRPRGTHRERPAKPRGDAKRQVIRHNRPNPSGKEREKQRKL</sequence>
<feature type="region of interest" description="Disordered" evidence="1">
    <location>
        <begin position="471"/>
        <end position="574"/>
    </location>
</feature>
<feature type="region of interest" description="Disordered" evidence="1">
    <location>
        <begin position="752"/>
        <end position="789"/>
    </location>
</feature>
<reference evidence="2" key="1">
    <citation type="journal article" date="2017" name="Nature">
        <title>The genome of Chenopodium quinoa.</title>
        <authorList>
            <person name="Jarvis D.E."/>
            <person name="Ho Y.S."/>
            <person name="Lightfoot D.J."/>
            <person name="Schmoeckel S.M."/>
            <person name="Li B."/>
            <person name="Borm T.J.A."/>
            <person name="Ohyanagi H."/>
            <person name="Mineta K."/>
            <person name="Michell C.T."/>
            <person name="Saber N."/>
            <person name="Kharbatia N.M."/>
            <person name="Rupper R.R."/>
            <person name="Sharp A.R."/>
            <person name="Dally N."/>
            <person name="Boughton B.A."/>
            <person name="Woo Y.H."/>
            <person name="Gao G."/>
            <person name="Schijlen E.G.W.M."/>
            <person name="Guo X."/>
            <person name="Momin A.A."/>
            <person name="Negrao S."/>
            <person name="Al-Babili S."/>
            <person name="Gehring C."/>
            <person name="Roessner U."/>
            <person name="Jung C."/>
            <person name="Murphy K."/>
            <person name="Arold S.T."/>
            <person name="Gojobori T."/>
            <person name="van der Linden C.G."/>
            <person name="van Loo E.N."/>
            <person name="Jellen E.N."/>
            <person name="Maughan P.J."/>
            <person name="Tester M."/>
        </authorList>
    </citation>
    <scope>NUCLEOTIDE SEQUENCE [LARGE SCALE GENOMIC DNA]</scope>
    <source>
        <strain evidence="2">cv. PI 614886</strain>
    </source>
</reference>
<proteinExistence type="predicted"/>
<dbReference type="GO" id="GO:0048367">
    <property type="term" value="P:shoot system development"/>
    <property type="evidence" value="ECO:0007669"/>
    <property type="project" value="InterPro"/>
</dbReference>
<organism evidence="2 3">
    <name type="scientific">Chenopodium quinoa</name>
    <name type="common">Quinoa</name>
    <dbReference type="NCBI Taxonomy" id="63459"/>
    <lineage>
        <taxon>Eukaryota</taxon>
        <taxon>Viridiplantae</taxon>
        <taxon>Streptophyta</taxon>
        <taxon>Embryophyta</taxon>
        <taxon>Tracheophyta</taxon>
        <taxon>Spermatophyta</taxon>
        <taxon>Magnoliopsida</taxon>
        <taxon>eudicotyledons</taxon>
        <taxon>Gunneridae</taxon>
        <taxon>Pentapetalae</taxon>
        <taxon>Caryophyllales</taxon>
        <taxon>Chenopodiaceae</taxon>
        <taxon>Chenopodioideae</taxon>
        <taxon>Atripliceae</taxon>
        <taxon>Chenopodium</taxon>
    </lineage>
</organism>
<accession>A0A803N7G9</accession>
<dbReference type="GO" id="GO:0045892">
    <property type="term" value="P:negative regulation of DNA-templated transcription"/>
    <property type="evidence" value="ECO:0007669"/>
    <property type="project" value="InterPro"/>
</dbReference>
<feature type="region of interest" description="Disordered" evidence="1">
    <location>
        <begin position="320"/>
        <end position="361"/>
    </location>
</feature>